<reference evidence="2 3" key="1">
    <citation type="journal article" date="2019" name="Sci. Data">
        <title>Hybrid genome assembly and annotation of Danionella translucida.</title>
        <authorList>
            <person name="Kadobianskyi M."/>
            <person name="Schulze L."/>
            <person name="Schuelke M."/>
            <person name="Judkewitz B."/>
        </authorList>
    </citation>
    <scope>NUCLEOTIDE SEQUENCE [LARGE SCALE GENOMIC DNA]</scope>
    <source>
        <strain evidence="2 3">Bolton</strain>
    </source>
</reference>
<sequence>SPLSLLQTAHPPHTRHATEGKEESGIERERERERERSERLSTGIQSTDADTGWHRFVDNESEEATSLLNFAVWVCVYLCVSPPLSGRYALSTSPLAKTMSSSVPPVLIMTQTCCWHTRRLRQNTQKKRERERALQMNRCRDAQPSSWMSDLPSVAVWPSECD</sequence>
<gene>
    <name evidence="2" type="ORF">DNTS_028815</name>
</gene>
<dbReference type="Proteomes" id="UP000316079">
    <property type="component" value="Unassembled WGS sequence"/>
</dbReference>
<comment type="caution">
    <text evidence="2">The sequence shown here is derived from an EMBL/GenBank/DDBJ whole genome shotgun (WGS) entry which is preliminary data.</text>
</comment>
<dbReference type="AlphaFoldDB" id="A0A553PEI0"/>
<evidence type="ECO:0000313" key="2">
    <source>
        <dbReference type="EMBL" id="TRY76085.1"/>
    </source>
</evidence>
<feature type="non-terminal residue" evidence="2">
    <location>
        <position position="1"/>
    </location>
</feature>
<feature type="compositionally biased region" description="Basic and acidic residues" evidence="1">
    <location>
        <begin position="16"/>
        <end position="39"/>
    </location>
</feature>
<feature type="region of interest" description="Disordered" evidence="1">
    <location>
        <begin position="1"/>
        <end position="45"/>
    </location>
</feature>
<evidence type="ECO:0000256" key="1">
    <source>
        <dbReference type="SAM" id="MobiDB-lite"/>
    </source>
</evidence>
<accession>A0A553PEI0</accession>
<keyword evidence="3" id="KW-1185">Reference proteome</keyword>
<protein>
    <submittedName>
        <fullName evidence="2">Uncharacterized protein</fullName>
    </submittedName>
</protein>
<proteinExistence type="predicted"/>
<name>A0A553PEI0_9TELE</name>
<organism evidence="2 3">
    <name type="scientific">Danionella cerebrum</name>
    <dbReference type="NCBI Taxonomy" id="2873325"/>
    <lineage>
        <taxon>Eukaryota</taxon>
        <taxon>Metazoa</taxon>
        <taxon>Chordata</taxon>
        <taxon>Craniata</taxon>
        <taxon>Vertebrata</taxon>
        <taxon>Euteleostomi</taxon>
        <taxon>Actinopterygii</taxon>
        <taxon>Neopterygii</taxon>
        <taxon>Teleostei</taxon>
        <taxon>Ostariophysi</taxon>
        <taxon>Cypriniformes</taxon>
        <taxon>Danionidae</taxon>
        <taxon>Danioninae</taxon>
        <taxon>Danionella</taxon>
    </lineage>
</organism>
<evidence type="ECO:0000313" key="3">
    <source>
        <dbReference type="Proteomes" id="UP000316079"/>
    </source>
</evidence>
<dbReference type="EMBL" id="SRMA01026702">
    <property type="protein sequence ID" value="TRY76085.1"/>
    <property type="molecule type" value="Genomic_DNA"/>
</dbReference>